<dbReference type="NCBIfam" id="TIGR00682">
    <property type="entry name" value="lpxK"/>
    <property type="match status" value="1"/>
</dbReference>
<comment type="function">
    <text evidence="1 13">Transfers the gamma-phosphate of ATP to the 4'-position of a tetraacyldisaccharide 1-phosphate intermediate (termed DS-1-P) to form tetraacyldisaccharide 1,4'-bis-phosphate (lipid IVA).</text>
</comment>
<keyword evidence="10 13" id="KW-0067">ATP-binding</keyword>
<keyword evidence="11 13" id="KW-0443">Lipid metabolism</keyword>
<evidence type="ECO:0000256" key="6">
    <source>
        <dbReference type="ARBA" id="ARBA00022556"/>
    </source>
</evidence>
<dbReference type="PANTHER" id="PTHR42724:SF1">
    <property type="entry name" value="TETRAACYLDISACCHARIDE 4'-KINASE, MITOCHONDRIAL-RELATED"/>
    <property type="match status" value="1"/>
</dbReference>
<dbReference type="PANTHER" id="PTHR42724">
    <property type="entry name" value="TETRAACYLDISACCHARIDE 4'-KINASE"/>
    <property type="match status" value="1"/>
</dbReference>
<organism evidence="14 15">
    <name type="scientific">Roseateles violae</name>
    <dbReference type="NCBI Taxonomy" id="3058042"/>
    <lineage>
        <taxon>Bacteria</taxon>
        <taxon>Pseudomonadati</taxon>
        <taxon>Pseudomonadota</taxon>
        <taxon>Betaproteobacteria</taxon>
        <taxon>Burkholderiales</taxon>
        <taxon>Sphaerotilaceae</taxon>
        <taxon>Roseateles</taxon>
    </lineage>
</organism>
<evidence type="ECO:0000256" key="11">
    <source>
        <dbReference type="ARBA" id="ARBA00023098"/>
    </source>
</evidence>
<feature type="binding site" evidence="13">
    <location>
        <begin position="60"/>
        <end position="67"/>
    </location>
    <ligand>
        <name>ATP</name>
        <dbReference type="ChEBI" id="CHEBI:30616"/>
    </ligand>
</feature>
<evidence type="ECO:0000256" key="10">
    <source>
        <dbReference type="ARBA" id="ARBA00022840"/>
    </source>
</evidence>
<evidence type="ECO:0000256" key="13">
    <source>
        <dbReference type="HAMAP-Rule" id="MF_00409"/>
    </source>
</evidence>
<dbReference type="Pfam" id="PF02606">
    <property type="entry name" value="LpxK"/>
    <property type="match status" value="1"/>
</dbReference>
<dbReference type="Proteomes" id="UP001228044">
    <property type="component" value="Unassembled WGS sequence"/>
</dbReference>
<evidence type="ECO:0000256" key="2">
    <source>
        <dbReference type="ARBA" id="ARBA00004870"/>
    </source>
</evidence>
<evidence type="ECO:0000256" key="9">
    <source>
        <dbReference type="ARBA" id="ARBA00022777"/>
    </source>
</evidence>
<keyword evidence="9 13" id="KW-0418">Kinase</keyword>
<evidence type="ECO:0000313" key="14">
    <source>
        <dbReference type="EMBL" id="MDN3922049.1"/>
    </source>
</evidence>
<evidence type="ECO:0000313" key="15">
    <source>
        <dbReference type="Proteomes" id="UP001228044"/>
    </source>
</evidence>
<keyword evidence="6 13" id="KW-0441">Lipid A biosynthesis</keyword>
<evidence type="ECO:0000256" key="8">
    <source>
        <dbReference type="ARBA" id="ARBA00022741"/>
    </source>
</evidence>
<dbReference type="HAMAP" id="MF_00409">
    <property type="entry name" value="LpxK"/>
    <property type="match status" value="1"/>
</dbReference>
<keyword evidence="15" id="KW-1185">Reference proteome</keyword>
<evidence type="ECO:0000256" key="7">
    <source>
        <dbReference type="ARBA" id="ARBA00022679"/>
    </source>
</evidence>
<comment type="catalytic activity">
    <reaction evidence="13">
        <text>a lipid A disaccharide + ATP = a lipid IVA + ADP + H(+)</text>
        <dbReference type="Rhea" id="RHEA:67840"/>
        <dbReference type="ChEBI" id="CHEBI:15378"/>
        <dbReference type="ChEBI" id="CHEBI:30616"/>
        <dbReference type="ChEBI" id="CHEBI:176343"/>
        <dbReference type="ChEBI" id="CHEBI:176425"/>
        <dbReference type="ChEBI" id="CHEBI:456216"/>
        <dbReference type="EC" id="2.7.1.130"/>
    </reaction>
</comment>
<keyword evidence="7 13" id="KW-0808">Transferase</keyword>
<dbReference type="InterPro" id="IPR027417">
    <property type="entry name" value="P-loop_NTPase"/>
</dbReference>
<protein>
    <recommendedName>
        <fullName evidence="4 13">Tetraacyldisaccharide 4'-kinase</fullName>
        <ecNumber evidence="3 13">2.7.1.130</ecNumber>
    </recommendedName>
    <alternativeName>
        <fullName evidence="12 13">Lipid A 4'-kinase</fullName>
    </alternativeName>
</protein>
<dbReference type="GO" id="GO:0009029">
    <property type="term" value="F:lipid-A 4'-kinase activity"/>
    <property type="evidence" value="ECO:0007669"/>
    <property type="project" value="UniProtKB-EC"/>
</dbReference>
<keyword evidence="8 13" id="KW-0547">Nucleotide-binding</keyword>
<comment type="caution">
    <text evidence="14">The sequence shown here is derived from an EMBL/GenBank/DDBJ whole genome shotgun (WGS) entry which is preliminary data.</text>
</comment>
<evidence type="ECO:0000256" key="12">
    <source>
        <dbReference type="ARBA" id="ARBA00029757"/>
    </source>
</evidence>
<comment type="pathway">
    <text evidence="2 13">Glycolipid biosynthesis; lipid IV(A) biosynthesis; lipid IV(A) from (3R)-3-hydroxytetradecanoyl-[acyl-carrier-protein] and UDP-N-acetyl-alpha-D-glucosamine: step 6/6.</text>
</comment>
<sequence length="337" mass="36185">MALGARLQAEWLTGGPLSTALRPLSALYGALLALRRWLYASGWLKTETLPVPVLVVGNWIVGGAGKTPTILALLQLLRAQGLRVGVISRGYGRSGEAPQLVTRETSAREVGDEPLLIHLRGVVPVAVAADRVAAARLLLDAHPRLQLLLSDDGLQHLRLPRSLSVLVFDERGIGNGRLLPAGPLRQPPSEKLAANELVLYNAARPTTALPGFVARRRLSGASSLANWWLGQPASPEALAALRGRPLVAAAGMAQPQRFFDMLAALGLSFTPLPLPDHHDFATLPWPADAADVVLTEKDAVKLQPTRCGSTRVWVVALDFQPEQAFEQALREQLAPLL</sequence>
<dbReference type="InterPro" id="IPR003758">
    <property type="entry name" value="LpxK"/>
</dbReference>
<comment type="similarity">
    <text evidence="13">Belongs to the LpxK family.</text>
</comment>
<dbReference type="EC" id="2.7.1.130" evidence="3 13"/>
<gene>
    <name evidence="13 14" type="primary">lpxK</name>
    <name evidence="14" type="ORF">QWJ38_17300</name>
</gene>
<evidence type="ECO:0000256" key="5">
    <source>
        <dbReference type="ARBA" id="ARBA00022516"/>
    </source>
</evidence>
<reference evidence="14 15" key="1">
    <citation type="submission" date="2023-06" db="EMBL/GenBank/DDBJ databases">
        <title>Pelomonas sp. PFR6 16S ribosomal RNA gene Genome sequencing and assembly.</title>
        <authorList>
            <person name="Woo H."/>
        </authorList>
    </citation>
    <scope>NUCLEOTIDE SEQUENCE [LARGE SCALE GENOMIC DNA]</scope>
    <source>
        <strain evidence="14 15">PFR6</strain>
    </source>
</reference>
<evidence type="ECO:0000256" key="1">
    <source>
        <dbReference type="ARBA" id="ARBA00002274"/>
    </source>
</evidence>
<dbReference type="SUPFAM" id="SSF52540">
    <property type="entry name" value="P-loop containing nucleoside triphosphate hydrolases"/>
    <property type="match status" value="1"/>
</dbReference>
<name>A0ABT8DY39_9BURK</name>
<dbReference type="EMBL" id="JAUHHC010000004">
    <property type="protein sequence ID" value="MDN3922049.1"/>
    <property type="molecule type" value="Genomic_DNA"/>
</dbReference>
<proteinExistence type="inferred from homology"/>
<dbReference type="RefSeq" id="WP_290360346.1">
    <property type="nucleotide sequence ID" value="NZ_JAUHHC010000004.1"/>
</dbReference>
<accession>A0ABT8DY39</accession>
<keyword evidence="5 13" id="KW-0444">Lipid biosynthesis</keyword>
<evidence type="ECO:0000256" key="4">
    <source>
        <dbReference type="ARBA" id="ARBA00016436"/>
    </source>
</evidence>
<evidence type="ECO:0000256" key="3">
    <source>
        <dbReference type="ARBA" id="ARBA00012071"/>
    </source>
</evidence>